<dbReference type="OrthoDB" id="2973204at2"/>
<sequence length="331" mass="38038">MSKKVAFETLDELLKTLELKRKYPSKRLEKILIRNYILSLYTIWETYAKNKIYDTYSDFEYILHTEEFIKRYLKKSFGKSYLSKEFLKDIKDTKVKKEILCQSNNLNWTEFAELFSIVGLDINPLVSLIDDSEEIEKIVNLLKSSGLIPVHTNISTRLSGSVSGYFQLVVDLRNTISHTYKMEIGEQLNSKQMTLLIHLFKCTINLIEKHIETEISKKYIESSNLRPVISVTNVIRGCNASGNQEAIIEINVLDQTIDQATKKLVIKSATNSGYCNISGIRIGNFNLNKIPLNKTCTLTVTSTMKIRNGYQYELCMGPHKSTRSQNIIQYA</sequence>
<accession>A0A0A8X2W4</accession>
<dbReference type="RefSeq" id="WP_041966048.1">
    <property type="nucleotide sequence ID" value="NZ_BASE01000054.1"/>
</dbReference>
<protein>
    <recommendedName>
        <fullName evidence="3">RiboL-PSP-HEPN domain-containing protein</fullName>
    </recommendedName>
</protein>
<comment type="caution">
    <text evidence="1">The sequence shown here is derived from an EMBL/GenBank/DDBJ whole genome shotgun (WGS) entry which is preliminary data.</text>
</comment>
<keyword evidence="2" id="KW-1185">Reference proteome</keyword>
<dbReference type="Proteomes" id="UP000031014">
    <property type="component" value="Unassembled WGS sequence"/>
</dbReference>
<dbReference type="AlphaFoldDB" id="A0A0A8X2W4"/>
<dbReference type="EMBL" id="BASE01000054">
    <property type="protein sequence ID" value="GAM14278.1"/>
    <property type="molecule type" value="Genomic_DNA"/>
</dbReference>
<evidence type="ECO:0000313" key="1">
    <source>
        <dbReference type="EMBL" id="GAM14278.1"/>
    </source>
</evidence>
<organism evidence="1 2">
    <name type="scientific">Mesobacillus selenatarsenatis (strain DSM 18680 / JCM 14380 / FERM P-15431 / SF-1)</name>
    <dbReference type="NCBI Taxonomy" id="1321606"/>
    <lineage>
        <taxon>Bacteria</taxon>
        <taxon>Bacillati</taxon>
        <taxon>Bacillota</taxon>
        <taxon>Bacilli</taxon>
        <taxon>Bacillales</taxon>
        <taxon>Bacillaceae</taxon>
        <taxon>Mesobacillus</taxon>
    </lineage>
</organism>
<name>A0A0A8X2W4_MESS1</name>
<reference evidence="1 2" key="1">
    <citation type="submission" date="2013-06" db="EMBL/GenBank/DDBJ databases">
        <title>Whole genome shotgun sequence of Bacillus selenatarsenatis SF-1.</title>
        <authorList>
            <person name="Kuroda M."/>
            <person name="Sei K."/>
            <person name="Yamashita M."/>
            <person name="Ike M."/>
        </authorList>
    </citation>
    <scope>NUCLEOTIDE SEQUENCE [LARGE SCALE GENOMIC DNA]</scope>
    <source>
        <strain evidence="1 2">SF-1</strain>
    </source>
</reference>
<evidence type="ECO:0008006" key="3">
    <source>
        <dbReference type="Google" id="ProtNLM"/>
    </source>
</evidence>
<evidence type="ECO:0000313" key="2">
    <source>
        <dbReference type="Proteomes" id="UP000031014"/>
    </source>
</evidence>
<gene>
    <name evidence="1" type="ORF">SAMD00020551_2427</name>
</gene>
<proteinExistence type="predicted"/>